<evidence type="ECO:0000313" key="3">
    <source>
        <dbReference type="Proteomes" id="UP001180825"/>
    </source>
</evidence>
<reference evidence="2 3" key="1">
    <citation type="submission" date="2023-07" db="EMBL/GenBank/DDBJ databases">
        <title>Sorghum-associated microbial communities from plants grown in Nebraska, USA.</title>
        <authorList>
            <person name="Schachtman D."/>
        </authorList>
    </citation>
    <scope>NUCLEOTIDE SEQUENCE [LARGE SCALE GENOMIC DNA]</scope>
    <source>
        <strain evidence="2 3">BE316</strain>
    </source>
</reference>
<dbReference type="EMBL" id="JAVDXV010000014">
    <property type="protein sequence ID" value="MDR7336142.1"/>
    <property type="molecule type" value="Genomic_DNA"/>
</dbReference>
<sequence length="36" mass="3709">MRCLGITTMPALAALTNAYAHANTSPVILPAQDGKP</sequence>
<keyword evidence="3" id="KW-1185">Reference proteome</keyword>
<name>A0ABU2AG00_9BURK</name>
<gene>
    <name evidence="2" type="ORF">J2X21_005315</name>
</gene>
<feature type="chain" id="PRO_5047454588" evidence="1">
    <location>
        <begin position="23"/>
        <end position="36"/>
    </location>
</feature>
<organism evidence="2 3">
    <name type="scientific">Roseateles asaccharophilus</name>
    <dbReference type="NCBI Taxonomy" id="582607"/>
    <lineage>
        <taxon>Bacteria</taxon>
        <taxon>Pseudomonadati</taxon>
        <taxon>Pseudomonadota</taxon>
        <taxon>Betaproteobacteria</taxon>
        <taxon>Burkholderiales</taxon>
        <taxon>Sphaerotilaceae</taxon>
        <taxon>Roseateles</taxon>
    </lineage>
</organism>
<proteinExistence type="predicted"/>
<keyword evidence="1" id="KW-0732">Signal</keyword>
<evidence type="ECO:0000256" key="1">
    <source>
        <dbReference type="SAM" id="SignalP"/>
    </source>
</evidence>
<feature type="signal peptide" evidence="1">
    <location>
        <begin position="1"/>
        <end position="22"/>
    </location>
</feature>
<comment type="caution">
    <text evidence="2">The sequence shown here is derived from an EMBL/GenBank/DDBJ whole genome shotgun (WGS) entry which is preliminary data.</text>
</comment>
<accession>A0ABU2AG00</accession>
<protein>
    <submittedName>
        <fullName evidence="2">Uncharacterized protein</fullName>
    </submittedName>
</protein>
<evidence type="ECO:0000313" key="2">
    <source>
        <dbReference type="EMBL" id="MDR7336142.1"/>
    </source>
</evidence>
<dbReference type="Proteomes" id="UP001180825">
    <property type="component" value="Unassembled WGS sequence"/>
</dbReference>